<evidence type="ECO:0000313" key="8">
    <source>
        <dbReference type="EMBL" id="MBB6545198.1"/>
    </source>
</evidence>
<keyword evidence="9" id="KW-1185">Reference proteome</keyword>
<sequence>MLTKVTVEAALNAELDEHLGYSRHEKSTQDNYRNGYSSKTIRTEDGEVDLDAPRDRNSSFEPQLVKKNQTRFTSMDDKILYLYSKGMTTRDIVATFKEMYDADVSPALISRVTNAVIEQVVEWQARPLDAVYPIVYLDCLVVKIRQDKQVINKAVYLALGVNIEGHKELLGMWISENEGAKFWLNVLTELQNRGVKDILIACVDGLKGFPDAINTVYPDTQIQLCIVHMVRNSLKFVPWKDYKAITSDLKRIYQSITEDEALLALEQFEQRWDGKYPNISRSWRNNWQNVSTLFNYPEDIRKAIYTTNAIESLNSVIRKAIKKRKLFPHDDSAKKVIYLAIEQASKKWTMPIRNWKTALNRFMIEFEDRLKDVI</sequence>
<evidence type="ECO:0000256" key="6">
    <source>
        <dbReference type="RuleBase" id="RU365089"/>
    </source>
</evidence>
<feature type="region of interest" description="Disordered" evidence="7">
    <location>
        <begin position="21"/>
        <end position="60"/>
    </location>
</feature>
<keyword evidence="4 6" id="KW-0238">DNA-binding</keyword>
<evidence type="ECO:0000256" key="7">
    <source>
        <dbReference type="SAM" id="MobiDB-lite"/>
    </source>
</evidence>
<feature type="compositionally biased region" description="Basic and acidic residues" evidence="7">
    <location>
        <begin position="41"/>
        <end position="58"/>
    </location>
</feature>
<dbReference type="PROSITE" id="PS01007">
    <property type="entry name" value="TRANSPOSASE_MUTATOR"/>
    <property type="match status" value="1"/>
</dbReference>
<evidence type="ECO:0000256" key="5">
    <source>
        <dbReference type="ARBA" id="ARBA00023172"/>
    </source>
</evidence>
<dbReference type="NCBIfam" id="NF033543">
    <property type="entry name" value="transpos_IS256"/>
    <property type="match status" value="1"/>
</dbReference>
<evidence type="ECO:0000313" key="9">
    <source>
        <dbReference type="Proteomes" id="UP000537141"/>
    </source>
</evidence>
<dbReference type="Pfam" id="PF00872">
    <property type="entry name" value="Transposase_mut"/>
    <property type="match status" value="1"/>
</dbReference>
<comment type="function">
    <text evidence="1 6">Required for the transposition of the insertion element.</text>
</comment>
<dbReference type="PANTHER" id="PTHR33217:SF5">
    <property type="entry name" value="MUTATOR FAMILY TRANSPOSASE"/>
    <property type="match status" value="1"/>
</dbReference>
<feature type="compositionally biased region" description="Polar residues" evidence="7">
    <location>
        <begin position="29"/>
        <end position="40"/>
    </location>
</feature>
<keyword evidence="3 6" id="KW-0815">Transposition</keyword>
<dbReference type="AlphaFoldDB" id="A0A7X0NKP7"/>
<evidence type="ECO:0000256" key="2">
    <source>
        <dbReference type="ARBA" id="ARBA00010961"/>
    </source>
</evidence>
<dbReference type="PANTHER" id="PTHR33217">
    <property type="entry name" value="TRANSPOSASE FOR INSERTION SEQUENCE ELEMENT IS1081"/>
    <property type="match status" value="1"/>
</dbReference>
<organism evidence="8 9">
    <name type="scientific">Thalassotalea piscium</name>
    <dbReference type="NCBI Taxonomy" id="1230533"/>
    <lineage>
        <taxon>Bacteria</taxon>
        <taxon>Pseudomonadati</taxon>
        <taxon>Pseudomonadota</taxon>
        <taxon>Gammaproteobacteria</taxon>
        <taxon>Alteromonadales</taxon>
        <taxon>Colwelliaceae</taxon>
        <taxon>Thalassotalea</taxon>
    </lineage>
</organism>
<dbReference type="EMBL" id="JACHHU010000065">
    <property type="protein sequence ID" value="MBB6545198.1"/>
    <property type="molecule type" value="Genomic_DNA"/>
</dbReference>
<dbReference type="InterPro" id="IPR001207">
    <property type="entry name" value="Transposase_mutator"/>
</dbReference>
<comment type="caution">
    <text evidence="8">The sequence shown here is derived from an EMBL/GenBank/DDBJ whole genome shotgun (WGS) entry which is preliminary data.</text>
</comment>
<keyword evidence="5 6" id="KW-0233">DNA recombination</keyword>
<evidence type="ECO:0000256" key="4">
    <source>
        <dbReference type="ARBA" id="ARBA00023125"/>
    </source>
</evidence>
<protein>
    <recommendedName>
        <fullName evidence="6">Mutator family transposase</fullName>
    </recommendedName>
</protein>
<dbReference type="GO" id="GO:0003677">
    <property type="term" value="F:DNA binding"/>
    <property type="evidence" value="ECO:0007669"/>
    <property type="project" value="UniProtKB-UniRule"/>
</dbReference>
<dbReference type="GO" id="GO:0004803">
    <property type="term" value="F:transposase activity"/>
    <property type="evidence" value="ECO:0007669"/>
    <property type="project" value="UniProtKB-UniRule"/>
</dbReference>
<dbReference type="GO" id="GO:0006313">
    <property type="term" value="P:DNA transposition"/>
    <property type="evidence" value="ECO:0007669"/>
    <property type="project" value="UniProtKB-UniRule"/>
</dbReference>
<dbReference type="Proteomes" id="UP000537141">
    <property type="component" value="Unassembled WGS sequence"/>
</dbReference>
<reference evidence="8 9" key="1">
    <citation type="submission" date="2020-08" db="EMBL/GenBank/DDBJ databases">
        <title>Genomic Encyclopedia of Type Strains, Phase IV (KMG-IV): sequencing the most valuable type-strain genomes for metagenomic binning, comparative biology and taxonomic classification.</title>
        <authorList>
            <person name="Goeker M."/>
        </authorList>
    </citation>
    <scope>NUCLEOTIDE SEQUENCE [LARGE SCALE GENOMIC DNA]</scope>
    <source>
        <strain evidence="8 9">DSM 26287</strain>
    </source>
</reference>
<keyword evidence="6" id="KW-0814">Transposable element</keyword>
<evidence type="ECO:0000256" key="1">
    <source>
        <dbReference type="ARBA" id="ARBA00002190"/>
    </source>
</evidence>
<name>A0A7X0NKP7_9GAMM</name>
<comment type="similarity">
    <text evidence="2 6">Belongs to the transposase mutator family.</text>
</comment>
<proteinExistence type="inferred from homology"/>
<accession>A0A7X0NKP7</accession>
<evidence type="ECO:0000256" key="3">
    <source>
        <dbReference type="ARBA" id="ARBA00022578"/>
    </source>
</evidence>
<gene>
    <name evidence="8" type="ORF">HNQ55_003747</name>
</gene>